<dbReference type="AlphaFoldDB" id="A0A518ETE6"/>
<keyword evidence="3" id="KW-0472">Membrane</keyword>
<feature type="transmembrane region" description="Helical" evidence="3">
    <location>
        <begin position="91"/>
        <end position="117"/>
    </location>
</feature>
<keyword evidence="3" id="KW-1133">Transmembrane helix</keyword>
<feature type="transmembrane region" description="Helical" evidence="3">
    <location>
        <begin position="20"/>
        <end position="44"/>
    </location>
</feature>
<keyword evidence="1" id="KW-0620">Polyamine biosynthesis</keyword>
<dbReference type="SUPFAM" id="SSF53335">
    <property type="entry name" value="S-adenosyl-L-methionine-dependent methyltransferases"/>
    <property type="match status" value="1"/>
</dbReference>
<feature type="region of interest" description="Disordered" evidence="2">
    <location>
        <begin position="527"/>
        <end position="546"/>
    </location>
</feature>
<feature type="transmembrane region" description="Helical" evidence="3">
    <location>
        <begin position="683"/>
        <end position="704"/>
    </location>
</feature>
<evidence type="ECO:0000313" key="5">
    <source>
        <dbReference type="Proteomes" id="UP000320390"/>
    </source>
</evidence>
<dbReference type="NCBIfam" id="NF037959">
    <property type="entry name" value="MFS_SpdSyn"/>
    <property type="match status" value="1"/>
</dbReference>
<feature type="transmembrane region" description="Helical" evidence="3">
    <location>
        <begin position="56"/>
        <end position="79"/>
    </location>
</feature>
<dbReference type="EMBL" id="CP036434">
    <property type="protein sequence ID" value="QDV07366.1"/>
    <property type="molecule type" value="Genomic_DNA"/>
</dbReference>
<feature type="transmembrane region" description="Helical" evidence="3">
    <location>
        <begin position="137"/>
        <end position="157"/>
    </location>
</feature>
<proteinExistence type="predicted"/>
<protein>
    <submittedName>
        <fullName evidence="4">Spermidine synthase</fullName>
    </submittedName>
</protein>
<dbReference type="InterPro" id="IPR029063">
    <property type="entry name" value="SAM-dependent_MTases_sf"/>
</dbReference>
<dbReference type="Pfam" id="PF01564">
    <property type="entry name" value="Spermine_synth"/>
    <property type="match status" value="1"/>
</dbReference>
<evidence type="ECO:0000313" key="4">
    <source>
        <dbReference type="EMBL" id="QDV07366.1"/>
    </source>
</evidence>
<dbReference type="Gene3D" id="3.40.50.150">
    <property type="entry name" value="Vaccinia Virus protein VP39"/>
    <property type="match status" value="1"/>
</dbReference>
<evidence type="ECO:0000256" key="3">
    <source>
        <dbReference type="SAM" id="Phobius"/>
    </source>
</evidence>
<dbReference type="GO" id="GO:0006596">
    <property type="term" value="P:polyamine biosynthetic process"/>
    <property type="evidence" value="ECO:0007669"/>
    <property type="project" value="UniProtKB-KW"/>
</dbReference>
<sequence length="718" mass="74902">MVIELGAVRLLAPWFGTSSSVWTNVIGVVLAALALGYALGARLASGRSPLRRLGTVLLLGAAFAAWLPIAASGIAAWFMPAGVALHDAAELLVWGSLGAATVLFLPAAATLGCAGPLAVEVLQRVRGGGAGRAGGHVLAASTIGSLVGTFGTTHLFIPSLGVTGTFLTASVVLAAAGLWLWFASARGTRSTVQAVGLVLLSVGGGTLSASSAEARPPGEGETLLASADSSMQSLRVIESGEGAQRMRFLRVNESLDSFQSVWKPEPGLLLGGHYYDYFALPYAWTFHELGEAPPTWDVLVIGLGAGTAVRVLEGALADGTRLRTVGVEIDPEVVELGAEYFDLERGTDDRVAVGGMDGRAALRYMDRQFDQIIVDAYANNMEIPPHLASTEAFAAMGAILKPRGWISINVGGFGLEDPVVRAVAAAAAVGLQETVSIGRIPFSRNLGVWLRKDDEVPRPSTSEFGSLGQPLPGGTGQLIEGFSVPGAWARLEPEALAESAKNDDRSAMEELQLESILLASKHLHELDDASGDGSEERVAGPAATQDDEANFASVQALQGEGVDMALAFEAARAIESPRLRQTAESRLLWGAGDLFGALDAATQGLRFVPRDPGLLLTAVNLGLIVGASQASGERLARLQEVVDTDASMDTPTRDWYRGQIAPLIDLQADAQRLRQAKERAVKLSRWSTFAMAGAALGLILALAFTGRVGGASSASTTG</sequence>
<gene>
    <name evidence="4" type="ORF">Poly30_28900</name>
</gene>
<dbReference type="Proteomes" id="UP000320390">
    <property type="component" value="Chromosome"/>
</dbReference>
<organism evidence="4 5">
    <name type="scientific">Saltatorellus ferox</name>
    <dbReference type="NCBI Taxonomy" id="2528018"/>
    <lineage>
        <taxon>Bacteria</taxon>
        <taxon>Pseudomonadati</taxon>
        <taxon>Planctomycetota</taxon>
        <taxon>Planctomycetia</taxon>
        <taxon>Planctomycetia incertae sedis</taxon>
        <taxon>Saltatorellus</taxon>
    </lineage>
</organism>
<name>A0A518ETE6_9BACT</name>
<evidence type="ECO:0000256" key="1">
    <source>
        <dbReference type="ARBA" id="ARBA00023115"/>
    </source>
</evidence>
<reference evidence="4 5" key="1">
    <citation type="submission" date="2019-02" db="EMBL/GenBank/DDBJ databases">
        <title>Deep-cultivation of Planctomycetes and their phenomic and genomic characterization uncovers novel biology.</title>
        <authorList>
            <person name="Wiegand S."/>
            <person name="Jogler M."/>
            <person name="Boedeker C."/>
            <person name="Pinto D."/>
            <person name="Vollmers J."/>
            <person name="Rivas-Marin E."/>
            <person name="Kohn T."/>
            <person name="Peeters S.H."/>
            <person name="Heuer A."/>
            <person name="Rast P."/>
            <person name="Oberbeckmann S."/>
            <person name="Bunk B."/>
            <person name="Jeske O."/>
            <person name="Meyerdierks A."/>
            <person name="Storesund J.E."/>
            <person name="Kallscheuer N."/>
            <person name="Luecker S."/>
            <person name="Lage O.M."/>
            <person name="Pohl T."/>
            <person name="Merkel B.J."/>
            <person name="Hornburger P."/>
            <person name="Mueller R.-W."/>
            <person name="Bruemmer F."/>
            <person name="Labrenz M."/>
            <person name="Spormann A.M."/>
            <person name="Op den Camp H."/>
            <person name="Overmann J."/>
            <person name="Amann R."/>
            <person name="Jetten M.S.M."/>
            <person name="Mascher T."/>
            <person name="Medema M.H."/>
            <person name="Devos D.P."/>
            <person name="Kaster A.-K."/>
            <person name="Ovreas L."/>
            <person name="Rohde M."/>
            <person name="Galperin M.Y."/>
            <person name="Jogler C."/>
        </authorList>
    </citation>
    <scope>NUCLEOTIDE SEQUENCE [LARGE SCALE GENOMIC DNA]</scope>
    <source>
        <strain evidence="4 5">Poly30</strain>
    </source>
</reference>
<dbReference type="PANTHER" id="PTHR43317:SF1">
    <property type="entry name" value="THERMOSPERMINE SYNTHASE ACAULIS5"/>
    <property type="match status" value="1"/>
</dbReference>
<evidence type="ECO:0000256" key="2">
    <source>
        <dbReference type="SAM" id="MobiDB-lite"/>
    </source>
</evidence>
<keyword evidence="5" id="KW-1185">Reference proteome</keyword>
<accession>A0A518ETE6</accession>
<dbReference type="CDD" id="cd02440">
    <property type="entry name" value="AdoMet_MTases"/>
    <property type="match status" value="1"/>
</dbReference>
<keyword evidence="3" id="KW-0812">Transmembrane</keyword>
<feature type="transmembrane region" description="Helical" evidence="3">
    <location>
        <begin position="163"/>
        <end position="182"/>
    </location>
</feature>
<dbReference type="PANTHER" id="PTHR43317">
    <property type="entry name" value="THERMOSPERMINE SYNTHASE ACAULIS5"/>
    <property type="match status" value="1"/>
</dbReference>